<proteinExistence type="inferred from homology"/>
<evidence type="ECO:0000256" key="2">
    <source>
        <dbReference type="ARBA" id="ARBA00004418"/>
    </source>
</evidence>
<dbReference type="Proteomes" id="UP001320876">
    <property type="component" value="Unassembled WGS sequence"/>
</dbReference>
<evidence type="ECO:0000313" key="10">
    <source>
        <dbReference type="Proteomes" id="UP001320876"/>
    </source>
</evidence>
<keyword evidence="5" id="KW-1003">Cell membrane</keyword>
<dbReference type="InterPro" id="IPR044527">
    <property type="entry name" value="NrtA/CpmA_ABC-bd_dom"/>
</dbReference>
<sequence>MTLRRTFAFAAILWVTAVSVGHVYLNMKPSEWFQKEEEKKMKIGFLPVTCHLTCPVTDFINRNLEGEGLYEPMKFSGWPELKEAFISGHTKATFILAPMAIALREQGVPIKIVYLGHRDGTALMVQKDSDIRSIADLRGKTVAVPNRYSNQRLLIFRALNNAGMSINDIKLIEMPPPDMPAGLYSKSVDAVTSGEPFMGQCELDGYGRVLYLTKDIWPNFISCVLAVHEDEIRDHPDRVQKLVSGIANSGMWIDKGPENRSATAQFVSKRYYNQHPRLLEFVLSKPPDRVTYSNLALQRANFEEIEKLGVQSGILKGTAHFEDYTDTRFSEAVESQKKAYDYSPAQALKDLEAGK</sequence>
<keyword evidence="8" id="KW-0472">Membrane</keyword>
<dbReference type="SUPFAM" id="SSF53850">
    <property type="entry name" value="Periplasmic binding protein-like II"/>
    <property type="match status" value="1"/>
</dbReference>
<evidence type="ECO:0000256" key="1">
    <source>
        <dbReference type="ARBA" id="ARBA00004308"/>
    </source>
</evidence>
<evidence type="ECO:0000256" key="6">
    <source>
        <dbReference type="ARBA" id="ARBA00022519"/>
    </source>
</evidence>
<evidence type="ECO:0000256" key="4">
    <source>
        <dbReference type="ARBA" id="ARBA00022448"/>
    </source>
</evidence>
<keyword evidence="4" id="KW-0813">Transport</keyword>
<evidence type="ECO:0000256" key="3">
    <source>
        <dbReference type="ARBA" id="ARBA00010742"/>
    </source>
</evidence>
<dbReference type="CDD" id="cd13553">
    <property type="entry name" value="PBP2_NrtA_CpmA_like"/>
    <property type="match status" value="1"/>
</dbReference>
<protein>
    <submittedName>
        <fullName evidence="9">ABC transporter substrate-binding protein</fullName>
    </submittedName>
</protein>
<comment type="subcellular location">
    <subcellularLocation>
        <location evidence="1">Endomembrane system</location>
    </subcellularLocation>
    <subcellularLocation>
        <location evidence="2">Periplasm</location>
    </subcellularLocation>
</comment>
<keyword evidence="10" id="KW-1185">Reference proteome</keyword>
<keyword evidence="6" id="KW-0997">Cell inner membrane</keyword>
<dbReference type="PANTHER" id="PTHR30024:SF47">
    <property type="entry name" value="TAURINE-BINDING PERIPLASMIC PROTEIN"/>
    <property type="match status" value="1"/>
</dbReference>
<dbReference type="Pfam" id="PF13379">
    <property type="entry name" value="NMT1_2"/>
    <property type="match status" value="1"/>
</dbReference>
<evidence type="ECO:0000313" key="9">
    <source>
        <dbReference type="EMBL" id="MCW1925547.1"/>
    </source>
</evidence>
<accession>A0ABT3GPW5</accession>
<organism evidence="9 10">
    <name type="scientific">Luteolibacter arcticus</name>
    <dbReference type="NCBI Taxonomy" id="1581411"/>
    <lineage>
        <taxon>Bacteria</taxon>
        <taxon>Pseudomonadati</taxon>
        <taxon>Verrucomicrobiota</taxon>
        <taxon>Verrucomicrobiia</taxon>
        <taxon>Verrucomicrobiales</taxon>
        <taxon>Verrucomicrobiaceae</taxon>
        <taxon>Luteolibacter</taxon>
    </lineage>
</organism>
<dbReference type="PANTHER" id="PTHR30024">
    <property type="entry name" value="ALIPHATIC SULFONATES-BINDING PROTEIN-RELATED"/>
    <property type="match status" value="1"/>
</dbReference>
<gene>
    <name evidence="9" type="ORF">OKA05_23515</name>
</gene>
<dbReference type="EMBL" id="JAPDDT010000015">
    <property type="protein sequence ID" value="MCW1925547.1"/>
    <property type="molecule type" value="Genomic_DNA"/>
</dbReference>
<evidence type="ECO:0000256" key="8">
    <source>
        <dbReference type="ARBA" id="ARBA00023136"/>
    </source>
</evidence>
<reference evidence="9 10" key="1">
    <citation type="submission" date="2022-10" db="EMBL/GenBank/DDBJ databases">
        <title>Luteolibacter arcticus strain CCTCC AB 2014275, whole genome shotgun sequencing project.</title>
        <authorList>
            <person name="Zhao G."/>
            <person name="Shen L."/>
        </authorList>
    </citation>
    <scope>NUCLEOTIDE SEQUENCE [LARGE SCALE GENOMIC DNA]</scope>
    <source>
        <strain evidence="9 10">CCTCC AB 2014275</strain>
    </source>
</reference>
<name>A0ABT3GPW5_9BACT</name>
<dbReference type="Gene3D" id="3.40.190.10">
    <property type="entry name" value="Periplasmic binding protein-like II"/>
    <property type="match status" value="2"/>
</dbReference>
<comment type="similarity">
    <text evidence="3">Belongs to the bacterial solute-binding protein SsuA/TauA family.</text>
</comment>
<keyword evidence="7" id="KW-0732">Signal</keyword>
<evidence type="ECO:0000256" key="5">
    <source>
        <dbReference type="ARBA" id="ARBA00022475"/>
    </source>
</evidence>
<dbReference type="RefSeq" id="WP_264489654.1">
    <property type="nucleotide sequence ID" value="NZ_JAPDDT010000015.1"/>
</dbReference>
<evidence type="ECO:0000256" key="7">
    <source>
        <dbReference type="ARBA" id="ARBA00022729"/>
    </source>
</evidence>
<comment type="caution">
    <text evidence="9">The sequence shown here is derived from an EMBL/GenBank/DDBJ whole genome shotgun (WGS) entry which is preliminary data.</text>
</comment>